<name>G9XEI0_9FIRM</name>
<dbReference type="CDD" id="cd04301">
    <property type="entry name" value="NAT_SF"/>
    <property type="match status" value="1"/>
</dbReference>
<evidence type="ECO:0000313" key="4">
    <source>
        <dbReference type="EMBL" id="EHL18620.1"/>
    </source>
</evidence>
<keyword evidence="2" id="KW-0012">Acyltransferase</keyword>
<dbReference type="Pfam" id="PF00583">
    <property type="entry name" value="Acetyltransf_1"/>
    <property type="match status" value="1"/>
</dbReference>
<evidence type="ECO:0000256" key="2">
    <source>
        <dbReference type="ARBA" id="ARBA00023315"/>
    </source>
</evidence>
<proteinExistence type="predicted"/>
<dbReference type="Gene3D" id="3.40.630.30">
    <property type="match status" value="1"/>
</dbReference>
<dbReference type="PATRIC" id="fig|796940.3.peg.1680"/>
<gene>
    <name evidence="4" type="ORF">HMPREF9628_02050</name>
</gene>
<protein>
    <recommendedName>
        <fullName evidence="3">N-acetyltransferase domain-containing protein</fullName>
    </recommendedName>
</protein>
<dbReference type="AlphaFoldDB" id="G9XEI0"/>
<accession>G9XEI0</accession>
<dbReference type="GO" id="GO:0007064">
    <property type="term" value="P:mitotic sister chromatid cohesion"/>
    <property type="evidence" value="ECO:0007669"/>
    <property type="project" value="TreeGrafter"/>
</dbReference>
<dbReference type="GO" id="GO:0031415">
    <property type="term" value="C:NatA complex"/>
    <property type="evidence" value="ECO:0007669"/>
    <property type="project" value="TreeGrafter"/>
</dbReference>
<dbReference type="EMBL" id="AFZG01000043">
    <property type="protein sequence ID" value="EHL18620.1"/>
    <property type="molecule type" value="Genomic_DNA"/>
</dbReference>
<evidence type="ECO:0000313" key="5">
    <source>
        <dbReference type="Proteomes" id="UP000003379"/>
    </source>
</evidence>
<dbReference type="RefSeq" id="WP_009529881.1">
    <property type="nucleotide sequence ID" value="NZ_JH414625.1"/>
</dbReference>
<dbReference type="SUPFAM" id="SSF55729">
    <property type="entry name" value="Acyl-CoA N-acyltransferases (Nat)"/>
    <property type="match status" value="1"/>
</dbReference>
<feature type="domain" description="N-acetyltransferase" evidence="3">
    <location>
        <begin position="3"/>
        <end position="156"/>
    </location>
</feature>
<dbReference type="InterPro" id="IPR016181">
    <property type="entry name" value="Acyl_CoA_acyltransferase"/>
</dbReference>
<comment type="caution">
    <text evidence="4">The sequence shown here is derived from an EMBL/GenBank/DDBJ whole genome shotgun (WGS) entry which is preliminary data.</text>
</comment>
<reference evidence="4 5" key="1">
    <citation type="submission" date="2011-08" db="EMBL/GenBank/DDBJ databases">
        <title>The Genome Sequence of Eubacteriaceae bacterium CM5.</title>
        <authorList>
            <consortium name="The Broad Institute Genome Sequencing Platform"/>
            <person name="Earl A."/>
            <person name="Ward D."/>
            <person name="Feldgarden M."/>
            <person name="Gevers D."/>
            <person name="Sizova M."/>
            <person name="Hazen A."/>
            <person name="Epstein S."/>
            <person name="Young S.K."/>
            <person name="Zeng Q."/>
            <person name="Gargeya S."/>
            <person name="Fitzgerald M."/>
            <person name="Haas B."/>
            <person name="Abouelleil A."/>
            <person name="Alvarado L."/>
            <person name="Arachchi H.M."/>
            <person name="Berlin A."/>
            <person name="Brown A."/>
            <person name="Chapman S.B."/>
            <person name="Chen Z."/>
            <person name="Dunbar C."/>
            <person name="Freedman E."/>
            <person name="Gearin G."/>
            <person name="Gellesch M."/>
            <person name="Goldberg J."/>
            <person name="Griggs A."/>
            <person name="Gujja S."/>
            <person name="Heiman D."/>
            <person name="Howarth C."/>
            <person name="Larson L."/>
            <person name="Lui A."/>
            <person name="MacDonald P.J.P."/>
            <person name="Montmayeur A."/>
            <person name="Murphy C."/>
            <person name="Neiman D."/>
            <person name="Pearson M."/>
            <person name="Priest M."/>
            <person name="Roberts A."/>
            <person name="Saif S."/>
            <person name="Shea T."/>
            <person name="Shenoy N."/>
            <person name="Sisk P."/>
            <person name="Stolte C."/>
            <person name="Sykes S."/>
            <person name="Wortman J."/>
            <person name="Nusbaum C."/>
            <person name="Birren B."/>
        </authorList>
    </citation>
    <scope>NUCLEOTIDE SEQUENCE [LARGE SCALE GENOMIC DNA]</scope>
    <source>
        <strain evidence="4 5">CM5</strain>
    </source>
</reference>
<organism evidence="4 5">
    <name type="scientific">Peptoanaerobacter stomatis</name>
    <dbReference type="NCBI Taxonomy" id="796937"/>
    <lineage>
        <taxon>Bacteria</taxon>
        <taxon>Bacillati</taxon>
        <taxon>Bacillota</taxon>
        <taxon>Clostridia</taxon>
        <taxon>Peptostreptococcales</taxon>
        <taxon>Filifactoraceae</taxon>
        <taxon>Peptoanaerobacter</taxon>
    </lineage>
</organism>
<evidence type="ECO:0000256" key="1">
    <source>
        <dbReference type="ARBA" id="ARBA00022679"/>
    </source>
</evidence>
<keyword evidence="1" id="KW-0808">Transferase</keyword>
<evidence type="ECO:0000259" key="3">
    <source>
        <dbReference type="PROSITE" id="PS51186"/>
    </source>
</evidence>
<dbReference type="HOGENOM" id="CLU_107134_0_0_9"/>
<dbReference type="InterPro" id="IPR000182">
    <property type="entry name" value="GNAT_dom"/>
</dbReference>
<dbReference type="PROSITE" id="PS51186">
    <property type="entry name" value="GNAT"/>
    <property type="match status" value="1"/>
</dbReference>
<dbReference type="PANTHER" id="PTHR42919">
    <property type="entry name" value="N-ALPHA-ACETYLTRANSFERASE"/>
    <property type="match status" value="1"/>
</dbReference>
<dbReference type="GO" id="GO:0016747">
    <property type="term" value="F:acyltransferase activity, transferring groups other than amino-acyl groups"/>
    <property type="evidence" value="ECO:0007669"/>
    <property type="project" value="InterPro"/>
</dbReference>
<dbReference type="Proteomes" id="UP000003379">
    <property type="component" value="Unassembled WGS sequence"/>
</dbReference>
<dbReference type="PANTHER" id="PTHR42919:SF8">
    <property type="entry name" value="N-ALPHA-ACETYLTRANSFERASE 50"/>
    <property type="match status" value="1"/>
</dbReference>
<sequence>MDYVIRELKQNEINLLDTFLYEAIFIPEGVQAPSKDIIEHPDLQIYVADFGKKDDVCYVADFDGKVVGAVWTRIINDYGHVDDTTPSLSISLLKEYRNLGIGTELMKQILLTLKEKKYKQVSLSVQKINYAVNMYKKVGFEIVRENKEDYVMICKL</sequence>
<dbReference type="InterPro" id="IPR051556">
    <property type="entry name" value="N-term/lysine_N-AcTrnsfr"/>
</dbReference>